<keyword evidence="1" id="KW-1133">Transmembrane helix</keyword>
<dbReference type="PANTHER" id="PTHR47723:SF19">
    <property type="entry name" value="POLYNUCLEOTIDYL TRANSFERASE, RIBONUCLEASE H-LIKE SUPERFAMILY PROTEIN"/>
    <property type="match status" value="1"/>
</dbReference>
<dbReference type="EMBL" id="JBBPBN010000011">
    <property type="protein sequence ID" value="KAK9029215.1"/>
    <property type="molecule type" value="Genomic_DNA"/>
</dbReference>
<evidence type="ECO:0000313" key="2">
    <source>
        <dbReference type="EMBL" id="KAK9029215.1"/>
    </source>
</evidence>
<dbReference type="InterPro" id="IPR053151">
    <property type="entry name" value="RNase_H-like"/>
</dbReference>
<comment type="caution">
    <text evidence="2">The sequence shown here is derived from an EMBL/GenBank/DDBJ whole genome shotgun (WGS) entry which is preliminary data.</text>
</comment>
<organism evidence="2 3">
    <name type="scientific">Hibiscus sabdariffa</name>
    <name type="common">roselle</name>
    <dbReference type="NCBI Taxonomy" id="183260"/>
    <lineage>
        <taxon>Eukaryota</taxon>
        <taxon>Viridiplantae</taxon>
        <taxon>Streptophyta</taxon>
        <taxon>Embryophyta</taxon>
        <taxon>Tracheophyta</taxon>
        <taxon>Spermatophyta</taxon>
        <taxon>Magnoliopsida</taxon>
        <taxon>eudicotyledons</taxon>
        <taxon>Gunneridae</taxon>
        <taxon>Pentapetalae</taxon>
        <taxon>rosids</taxon>
        <taxon>malvids</taxon>
        <taxon>Malvales</taxon>
        <taxon>Malvaceae</taxon>
        <taxon>Malvoideae</taxon>
        <taxon>Hibiscus</taxon>
    </lineage>
</organism>
<feature type="transmembrane region" description="Helical" evidence="1">
    <location>
        <begin position="102"/>
        <end position="121"/>
    </location>
</feature>
<accession>A0ABR2SVE1</accession>
<protein>
    <recommendedName>
        <fullName evidence="4">RNase H type-1 domain-containing protein</fullName>
    </recommendedName>
</protein>
<sequence>MYRGLSFVDLMTDVGTWDIPSLSTLFPDSVISHILAIKCPSSTDGNDMCMWRWTPKHTFELQSAYSVLSSSFWSEKRAIWPVIWKLKTLPVWLVAIRMRRFCMFYGIAIVLDIFGFTFSLHPSLKIWKRRNDVVFHNPVLSDVAIISCSLAWAKHYAHNAMLSTASLSILPPETLANDAPELQWACLNVDGAVSVPLNAGKIGGLIRSQNGDWVAVELVNSPLAGSSVLSLVCAIYQLRQKHWATKVIWIPRDDNRCADALAKLADPSDFSLHVYNSPPLKLDLLLCEAASRL</sequence>
<keyword evidence="1" id="KW-0812">Transmembrane</keyword>
<evidence type="ECO:0000313" key="3">
    <source>
        <dbReference type="Proteomes" id="UP001396334"/>
    </source>
</evidence>
<keyword evidence="3" id="KW-1185">Reference proteome</keyword>
<proteinExistence type="predicted"/>
<keyword evidence="1" id="KW-0472">Membrane</keyword>
<reference evidence="2 3" key="1">
    <citation type="journal article" date="2024" name="G3 (Bethesda)">
        <title>Genome assembly of Hibiscus sabdariffa L. provides insights into metabolisms of medicinal natural products.</title>
        <authorList>
            <person name="Kim T."/>
        </authorList>
    </citation>
    <scope>NUCLEOTIDE SEQUENCE [LARGE SCALE GENOMIC DNA]</scope>
    <source>
        <strain evidence="2">TK-2024</strain>
        <tissue evidence="2">Old leaves</tissue>
    </source>
</reference>
<dbReference type="PANTHER" id="PTHR47723">
    <property type="entry name" value="OS05G0353850 PROTEIN"/>
    <property type="match status" value="1"/>
</dbReference>
<gene>
    <name evidence="2" type="ORF">V6N11_026336</name>
</gene>
<evidence type="ECO:0000256" key="1">
    <source>
        <dbReference type="SAM" id="Phobius"/>
    </source>
</evidence>
<evidence type="ECO:0008006" key="4">
    <source>
        <dbReference type="Google" id="ProtNLM"/>
    </source>
</evidence>
<name>A0ABR2SVE1_9ROSI</name>
<dbReference type="Proteomes" id="UP001396334">
    <property type="component" value="Unassembled WGS sequence"/>
</dbReference>